<dbReference type="InterPro" id="IPR019787">
    <property type="entry name" value="Znf_PHD-finger"/>
</dbReference>
<sequence length="320" mass="36313">MSDITKCPCGQNQDADGLMICCDKCGVWQHADCVGLFTASALPEHYYCEQCKPQHKIHQEARRRRAQVTQARQIRIARARNMRNRTTAGMEKDILSSNSKKHKRKGSGSKRPKTPRVSRQEPSDSSGSRPSREQRKIARVLETFRKLAEKPQKKPHAERRGSEKREVRRDNGNNHSDKKKRGRPRRVKRKAESRRSDGEGRGIVPLGTLIARSPMYLGRKAWLMRLYRHDQLLKRFSGFEQLVEHKLPLKKRVYLNYASQSKSSLDGPTPMETNGSEEKSRADAGPSQSGLKSFDAVNISDGMGNSHKGEISFNAMHVTA</sequence>
<proteinExistence type="predicted"/>
<organism evidence="8">
    <name type="scientific">Lotharella oceanica</name>
    <dbReference type="NCBI Taxonomy" id="641309"/>
    <lineage>
        <taxon>Eukaryota</taxon>
        <taxon>Sar</taxon>
        <taxon>Rhizaria</taxon>
        <taxon>Cercozoa</taxon>
        <taxon>Chlorarachniophyceae</taxon>
        <taxon>Lotharella</taxon>
    </lineage>
</organism>
<dbReference type="InterPro" id="IPR001965">
    <property type="entry name" value="Znf_PHD"/>
</dbReference>
<keyword evidence="2 5" id="KW-0863">Zinc-finger</keyword>
<feature type="domain" description="PHD-type" evidence="7">
    <location>
        <begin position="4"/>
        <end position="54"/>
    </location>
</feature>
<feature type="compositionally biased region" description="Basic residues" evidence="6">
    <location>
        <begin position="177"/>
        <end position="192"/>
    </location>
</feature>
<dbReference type="Gene3D" id="3.30.40.10">
    <property type="entry name" value="Zinc/RING finger domain, C3HC4 (zinc finger)"/>
    <property type="match status" value="1"/>
</dbReference>
<dbReference type="PANTHER" id="PTHR46462:SF3">
    <property type="entry name" value="UPSET, ISOFORM A"/>
    <property type="match status" value="1"/>
</dbReference>
<feature type="region of interest" description="Disordered" evidence="6">
    <location>
        <begin position="77"/>
        <end position="204"/>
    </location>
</feature>
<feature type="compositionally biased region" description="Basic and acidic residues" evidence="6">
    <location>
        <begin position="158"/>
        <end position="176"/>
    </location>
</feature>
<evidence type="ECO:0000313" key="8">
    <source>
        <dbReference type="EMBL" id="CAD9746889.1"/>
    </source>
</evidence>
<feature type="compositionally biased region" description="Polar residues" evidence="6">
    <location>
        <begin position="261"/>
        <end position="274"/>
    </location>
</feature>
<accession>A0A7S2TFS8</accession>
<feature type="compositionally biased region" description="Basic residues" evidence="6">
    <location>
        <begin position="99"/>
        <end position="116"/>
    </location>
</feature>
<dbReference type="SMART" id="SM00249">
    <property type="entry name" value="PHD"/>
    <property type="match status" value="1"/>
</dbReference>
<keyword evidence="1" id="KW-0479">Metal-binding</keyword>
<name>A0A7S2TFS8_9EUKA</name>
<dbReference type="GO" id="GO:0008270">
    <property type="term" value="F:zinc ion binding"/>
    <property type="evidence" value="ECO:0007669"/>
    <property type="project" value="UniProtKB-KW"/>
</dbReference>
<dbReference type="PROSITE" id="PS01359">
    <property type="entry name" value="ZF_PHD_1"/>
    <property type="match status" value="1"/>
</dbReference>
<evidence type="ECO:0000256" key="3">
    <source>
        <dbReference type="ARBA" id="ARBA00022833"/>
    </source>
</evidence>
<gene>
    <name evidence="8" type="ORF">LSP00402_LOCUS1513</name>
</gene>
<protein>
    <recommendedName>
        <fullName evidence="7">PHD-type domain-containing protein</fullName>
    </recommendedName>
</protein>
<evidence type="ECO:0000259" key="7">
    <source>
        <dbReference type="PROSITE" id="PS50016"/>
    </source>
</evidence>
<dbReference type="InterPro" id="IPR013083">
    <property type="entry name" value="Znf_RING/FYVE/PHD"/>
</dbReference>
<evidence type="ECO:0000256" key="5">
    <source>
        <dbReference type="PROSITE-ProRule" id="PRU00146"/>
    </source>
</evidence>
<feature type="region of interest" description="Disordered" evidence="6">
    <location>
        <begin position="261"/>
        <end position="298"/>
    </location>
</feature>
<dbReference type="GO" id="GO:0006325">
    <property type="term" value="P:chromatin organization"/>
    <property type="evidence" value="ECO:0007669"/>
    <property type="project" value="UniProtKB-KW"/>
</dbReference>
<evidence type="ECO:0000256" key="2">
    <source>
        <dbReference type="ARBA" id="ARBA00022771"/>
    </source>
</evidence>
<dbReference type="GO" id="GO:0034967">
    <property type="term" value="C:Set3 complex"/>
    <property type="evidence" value="ECO:0007669"/>
    <property type="project" value="TreeGrafter"/>
</dbReference>
<dbReference type="CDD" id="cd15550">
    <property type="entry name" value="PHD_MLL5"/>
    <property type="match status" value="1"/>
</dbReference>
<feature type="compositionally biased region" description="Basic and acidic residues" evidence="6">
    <location>
        <begin position="142"/>
        <end position="152"/>
    </location>
</feature>
<keyword evidence="4" id="KW-0156">Chromatin regulator</keyword>
<dbReference type="EMBL" id="HBHP01002314">
    <property type="protein sequence ID" value="CAD9746889.1"/>
    <property type="molecule type" value="Transcribed_RNA"/>
</dbReference>
<evidence type="ECO:0000256" key="4">
    <source>
        <dbReference type="ARBA" id="ARBA00022853"/>
    </source>
</evidence>
<dbReference type="PANTHER" id="PTHR46462">
    <property type="entry name" value="UPSET, ISOFORM A"/>
    <property type="match status" value="1"/>
</dbReference>
<dbReference type="GO" id="GO:0006355">
    <property type="term" value="P:regulation of DNA-templated transcription"/>
    <property type="evidence" value="ECO:0007669"/>
    <property type="project" value="TreeGrafter"/>
</dbReference>
<dbReference type="SUPFAM" id="SSF57903">
    <property type="entry name" value="FYVE/PHD zinc finger"/>
    <property type="match status" value="1"/>
</dbReference>
<dbReference type="GO" id="GO:0070210">
    <property type="term" value="C:Rpd3L-Expanded complex"/>
    <property type="evidence" value="ECO:0007669"/>
    <property type="project" value="TreeGrafter"/>
</dbReference>
<dbReference type="Pfam" id="PF20826">
    <property type="entry name" value="PHD_5"/>
    <property type="match status" value="1"/>
</dbReference>
<evidence type="ECO:0000256" key="1">
    <source>
        <dbReference type="ARBA" id="ARBA00022723"/>
    </source>
</evidence>
<evidence type="ECO:0000256" key="6">
    <source>
        <dbReference type="SAM" id="MobiDB-lite"/>
    </source>
</evidence>
<reference evidence="8" key="1">
    <citation type="submission" date="2021-01" db="EMBL/GenBank/DDBJ databases">
        <authorList>
            <person name="Corre E."/>
            <person name="Pelletier E."/>
            <person name="Niang G."/>
            <person name="Scheremetjew M."/>
            <person name="Finn R."/>
            <person name="Kale V."/>
            <person name="Holt S."/>
            <person name="Cochrane G."/>
            <person name="Meng A."/>
            <person name="Brown T."/>
            <person name="Cohen L."/>
        </authorList>
    </citation>
    <scope>NUCLEOTIDE SEQUENCE</scope>
    <source>
        <strain evidence="8">CCMP622</strain>
    </source>
</reference>
<keyword evidence="3" id="KW-0862">Zinc</keyword>
<dbReference type="InterPro" id="IPR019786">
    <property type="entry name" value="Zinc_finger_PHD-type_CS"/>
</dbReference>
<dbReference type="InterPro" id="IPR011011">
    <property type="entry name" value="Znf_FYVE_PHD"/>
</dbReference>
<dbReference type="PROSITE" id="PS50016">
    <property type="entry name" value="ZF_PHD_2"/>
    <property type="match status" value="1"/>
</dbReference>
<dbReference type="AlphaFoldDB" id="A0A7S2TFS8"/>